<name>A0A914Z4N0_9BILA</name>
<evidence type="ECO:0000313" key="1">
    <source>
        <dbReference type="Proteomes" id="UP000887577"/>
    </source>
</evidence>
<dbReference type="WBParaSite" id="PSU_v2.g5204.t1">
    <property type="protein sequence ID" value="PSU_v2.g5204.t1"/>
    <property type="gene ID" value="PSU_v2.g5204"/>
</dbReference>
<accession>A0A914Z4N0</accession>
<organism evidence="1 2">
    <name type="scientific">Panagrolaimus superbus</name>
    <dbReference type="NCBI Taxonomy" id="310955"/>
    <lineage>
        <taxon>Eukaryota</taxon>
        <taxon>Metazoa</taxon>
        <taxon>Ecdysozoa</taxon>
        <taxon>Nematoda</taxon>
        <taxon>Chromadorea</taxon>
        <taxon>Rhabditida</taxon>
        <taxon>Tylenchina</taxon>
        <taxon>Panagrolaimomorpha</taxon>
        <taxon>Panagrolaimoidea</taxon>
        <taxon>Panagrolaimidae</taxon>
        <taxon>Panagrolaimus</taxon>
    </lineage>
</organism>
<dbReference type="AlphaFoldDB" id="A0A914Z4N0"/>
<dbReference type="Proteomes" id="UP000887577">
    <property type="component" value="Unplaced"/>
</dbReference>
<reference evidence="2" key="1">
    <citation type="submission" date="2022-11" db="UniProtKB">
        <authorList>
            <consortium name="WormBaseParasite"/>
        </authorList>
    </citation>
    <scope>IDENTIFICATION</scope>
</reference>
<keyword evidence="1" id="KW-1185">Reference proteome</keyword>
<protein>
    <submittedName>
        <fullName evidence="2">Uncharacterized protein</fullName>
    </submittedName>
</protein>
<sequence length="168" mass="19456">MTIRHDAIVGRLIEGFKQKKKKTQEILLDKIIPITASTLRPDITIIDEKKKEVILIDITCPYENLPAAFCKAREKKLEKYQPIKAELEDQGFNVFLDAFIIGSLGGYDPENYKCLAALAIQKRYAVLMKKLMVSDSIRHSREIYMNHVCQKRNNQHQSQSTQRQHEIL</sequence>
<proteinExistence type="predicted"/>
<evidence type="ECO:0000313" key="2">
    <source>
        <dbReference type="WBParaSite" id="PSU_v2.g5204.t1"/>
    </source>
</evidence>